<evidence type="ECO:0000313" key="3">
    <source>
        <dbReference type="Proteomes" id="UP000277580"/>
    </source>
</evidence>
<feature type="region of interest" description="Disordered" evidence="1">
    <location>
        <begin position="1"/>
        <end position="46"/>
    </location>
</feature>
<protein>
    <submittedName>
        <fullName evidence="2">Uncharacterized protein</fullName>
    </submittedName>
</protein>
<evidence type="ECO:0000313" key="2">
    <source>
        <dbReference type="EMBL" id="RPB14762.1"/>
    </source>
</evidence>
<dbReference type="Proteomes" id="UP000277580">
    <property type="component" value="Unassembled WGS sequence"/>
</dbReference>
<feature type="compositionally biased region" description="Low complexity" evidence="1">
    <location>
        <begin position="77"/>
        <end position="88"/>
    </location>
</feature>
<keyword evidence="3" id="KW-1185">Reference proteome</keyword>
<feature type="compositionally biased region" description="Polar residues" evidence="1">
    <location>
        <begin position="89"/>
        <end position="101"/>
    </location>
</feature>
<dbReference type="OrthoDB" id="5350396at2759"/>
<dbReference type="STRING" id="1392247.A0A3N4KZR3"/>
<organism evidence="2 3">
    <name type="scientific">Morchella conica CCBAS932</name>
    <dbReference type="NCBI Taxonomy" id="1392247"/>
    <lineage>
        <taxon>Eukaryota</taxon>
        <taxon>Fungi</taxon>
        <taxon>Dikarya</taxon>
        <taxon>Ascomycota</taxon>
        <taxon>Pezizomycotina</taxon>
        <taxon>Pezizomycetes</taxon>
        <taxon>Pezizales</taxon>
        <taxon>Morchellaceae</taxon>
        <taxon>Morchella</taxon>
    </lineage>
</organism>
<dbReference type="EMBL" id="ML119116">
    <property type="protein sequence ID" value="RPB14762.1"/>
    <property type="molecule type" value="Genomic_DNA"/>
</dbReference>
<feature type="region of interest" description="Disordered" evidence="1">
    <location>
        <begin position="67"/>
        <end position="153"/>
    </location>
</feature>
<proteinExistence type="predicted"/>
<gene>
    <name evidence="2" type="ORF">P167DRAFT_563484</name>
</gene>
<feature type="compositionally biased region" description="Acidic residues" evidence="1">
    <location>
        <begin position="105"/>
        <end position="117"/>
    </location>
</feature>
<feature type="compositionally biased region" description="Polar residues" evidence="1">
    <location>
        <begin position="139"/>
        <end position="148"/>
    </location>
</feature>
<dbReference type="AlphaFoldDB" id="A0A3N4KZR3"/>
<dbReference type="InParanoid" id="A0A3N4KZR3"/>
<reference evidence="2 3" key="1">
    <citation type="journal article" date="2018" name="Nat. Ecol. Evol.">
        <title>Pezizomycetes genomes reveal the molecular basis of ectomycorrhizal truffle lifestyle.</title>
        <authorList>
            <person name="Murat C."/>
            <person name="Payen T."/>
            <person name="Noel B."/>
            <person name="Kuo A."/>
            <person name="Morin E."/>
            <person name="Chen J."/>
            <person name="Kohler A."/>
            <person name="Krizsan K."/>
            <person name="Balestrini R."/>
            <person name="Da Silva C."/>
            <person name="Montanini B."/>
            <person name="Hainaut M."/>
            <person name="Levati E."/>
            <person name="Barry K.W."/>
            <person name="Belfiori B."/>
            <person name="Cichocki N."/>
            <person name="Clum A."/>
            <person name="Dockter R.B."/>
            <person name="Fauchery L."/>
            <person name="Guy J."/>
            <person name="Iotti M."/>
            <person name="Le Tacon F."/>
            <person name="Lindquist E.A."/>
            <person name="Lipzen A."/>
            <person name="Malagnac F."/>
            <person name="Mello A."/>
            <person name="Molinier V."/>
            <person name="Miyauchi S."/>
            <person name="Poulain J."/>
            <person name="Riccioni C."/>
            <person name="Rubini A."/>
            <person name="Sitrit Y."/>
            <person name="Splivallo R."/>
            <person name="Traeger S."/>
            <person name="Wang M."/>
            <person name="Zifcakova L."/>
            <person name="Wipf D."/>
            <person name="Zambonelli A."/>
            <person name="Paolocci F."/>
            <person name="Nowrousian M."/>
            <person name="Ottonello S."/>
            <person name="Baldrian P."/>
            <person name="Spatafora J.W."/>
            <person name="Henrissat B."/>
            <person name="Nagy L.G."/>
            <person name="Aury J.M."/>
            <person name="Wincker P."/>
            <person name="Grigoriev I.V."/>
            <person name="Bonfante P."/>
            <person name="Martin F.M."/>
        </authorList>
    </citation>
    <scope>NUCLEOTIDE SEQUENCE [LARGE SCALE GENOMIC DNA]</scope>
    <source>
        <strain evidence="2 3">CCBAS932</strain>
    </source>
</reference>
<accession>A0A3N4KZR3</accession>
<feature type="compositionally biased region" description="Polar residues" evidence="1">
    <location>
        <begin position="9"/>
        <end position="19"/>
    </location>
</feature>
<feature type="compositionally biased region" description="Polar residues" evidence="1">
    <location>
        <begin position="67"/>
        <end position="76"/>
    </location>
</feature>
<sequence length="640" mass="71085">MSGKDRRSGNSTTGRNGSIRSFFKPAPPPPQWLDTNHGAISSTIAPLQTSPAAAQLHAEAGIQDTITVQSTPLSTDSSFTEPSIPSSSLPGSQATAQSRVVPSSDGEESDDSLEDPFETLRRQRRKIEPASGVKKAPSIATTPPSLRTPSAAVEAPPVRNYRFSLENLVAQKERDTALEKEKLAAKALHEEATREITTDFRNGEQEIDEAMLIEAFGEVEARKLMAALKRKDAWRVDKSWHFFDLERGKRRDLFPRHAVEGGGWEAGLVTARGRRQMFLSGFVMDMAKIDAVLPDEALSWMLDEVCLETKDELSFAYFRVLGALPIPVVEQQFTEERVSRLFHLLGGKDDALDTEKQVVLADSGGIDDQDGNFYNATLVTTLFGRIAPYICSNTAVVKKTCVLLVRLALDVRVARQAQLRASIEDALAELFESIPDDNWAEVSNEIALNLITTILDTPYRLRAVNALPVHTPRTHLFRRRLALSYLWDDSSYLTKPYADLVRISDLEKLLARPQYKITKETNYHDLKAHISMLDIAIDDGPTAREDHGDNDGEIDILVERLRNLFGRINDTNAQNLTRTEAKDTIERLNFRLRFAVRTKVKTQLVVDTDTGPEWVGRDGKVQTRLPWAGGGERGGSAGNG</sequence>
<evidence type="ECO:0000256" key="1">
    <source>
        <dbReference type="SAM" id="MobiDB-lite"/>
    </source>
</evidence>
<name>A0A3N4KZR3_9PEZI</name>